<evidence type="ECO:0000256" key="1">
    <source>
        <dbReference type="ARBA" id="ARBA00022475"/>
    </source>
</evidence>
<protein>
    <recommendedName>
        <fullName evidence="5">UPF0756 membrane protein ACJDU8_07770</fullName>
    </recommendedName>
</protein>
<keyword evidence="4 5" id="KW-0472">Membrane</keyword>
<dbReference type="Proteomes" id="UP001623660">
    <property type="component" value="Unassembled WGS sequence"/>
</dbReference>
<comment type="subcellular location">
    <subcellularLocation>
        <location evidence="5">Cell membrane</location>
        <topology evidence="5">Multi-pass membrane protein</topology>
    </subcellularLocation>
</comment>
<accession>A0ABW8SHG2</accession>
<keyword evidence="7" id="KW-1185">Reference proteome</keyword>
<dbReference type="PANTHER" id="PTHR38452">
    <property type="entry name" value="UPF0756 MEMBRANE PROTEIN YEAL"/>
    <property type="match status" value="1"/>
</dbReference>
<evidence type="ECO:0000313" key="7">
    <source>
        <dbReference type="Proteomes" id="UP001623660"/>
    </source>
</evidence>
<feature type="transmembrane region" description="Helical" evidence="5">
    <location>
        <begin position="49"/>
        <end position="66"/>
    </location>
</feature>
<evidence type="ECO:0000256" key="4">
    <source>
        <dbReference type="ARBA" id="ARBA00023136"/>
    </source>
</evidence>
<dbReference type="Pfam" id="PF04284">
    <property type="entry name" value="DUF441"/>
    <property type="match status" value="1"/>
</dbReference>
<gene>
    <name evidence="6" type="ORF">ACJDU8_07770</name>
</gene>
<comment type="caution">
    <text evidence="5">Lacks conserved residue(s) required for the propagation of feature annotation.</text>
</comment>
<dbReference type="RefSeq" id="WP_406791584.1">
    <property type="nucleotide sequence ID" value="NZ_JBJHZX010000009.1"/>
</dbReference>
<evidence type="ECO:0000256" key="5">
    <source>
        <dbReference type="HAMAP-Rule" id="MF_01874"/>
    </source>
</evidence>
<dbReference type="InterPro" id="IPR007382">
    <property type="entry name" value="UPF0756_TM"/>
</dbReference>
<evidence type="ECO:0000256" key="2">
    <source>
        <dbReference type="ARBA" id="ARBA00022692"/>
    </source>
</evidence>
<comment type="similarity">
    <text evidence="5">Belongs to the UPF0756 family.</text>
</comment>
<comment type="caution">
    <text evidence="6">The sequence shown here is derived from an EMBL/GenBank/DDBJ whole genome shotgun (WGS) entry which is preliminary data.</text>
</comment>
<keyword evidence="1 5" id="KW-1003">Cell membrane</keyword>
<evidence type="ECO:0000256" key="3">
    <source>
        <dbReference type="ARBA" id="ARBA00022989"/>
    </source>
</evidence>
<keyword evidence="2 5" id="KW-0812">Transmembrane</keyword>
<organism evidence="6 7">
    <name type="scientific">Candidatus Clostridium eludens</name>
    <dbReference type="NCBI Taxonomy" id="3381663"/>
    <lineage>
        <taxon>Bacteria</taxon>
        <taxon>Bacillati</taxon>
        <taxon>Bacillota</taxon>
        <taxon>Clostridia</taxon>
        <taxon>Eubacteriales</taxon>
        <taxon>Clostridiaceae</taxon>
        <taxon>Clostridium</taxon>
    </lineage>
</organism>
<dbReference type="HAMAP" id="MF_01874">
    <property type="entry name" value="UPF0756"/>
    <property type="match status" value="1"/>
</dbReference>
<feature type="transmembrane region" description="Helical" evidence="5">
    <location>
        <begin position="117"/>
        <end position="146"/>
    </location>
</feature>
<proteinExistence type="inferred from homology"/>
<sequence>MESTIILIAILTASVLGKANSVALATCFLLILKLLNVDKFVFPYVQENGLFWGVVILIASILIPIASGNVTYTNIKGVFTSWLGLFALLVSLFTTYLSGLGMQYLTVQGHSEIMPALILGAVIAAAFLGGVPVGPMITSGLIALGLKLFHKIGS</sequence>
<reference evidence="6 7" key="1">
    <citation type="submission" date="2024-11" db="EMBL/GenBank/DDBJ databases">
        <authorList>
            <person name="Heng Y.C."/>
            <person name="Lim A.C.H."/>
            <person name="Lee J.K.Y."/>
            <person name="Kittelmann S."/>
        </authorList>
    </citation>
    <scope>NUCLEOTIDE SEQUENCE [LARGE SCALE GENOMIC DNA]</scope>
    <source>
        <strain evidence="6 7">WILCCON 0269</strain>
    </source>
</reference>
<evidence type="ECO:0000313" key="6">
    <source>
        <dbReference type="EMBL" id="MFL0195462.1"/>
    </source>
</evidence>
<dbReference type="PANTHER" id="PTHR38452:SF1">
    <property type="entry name" value="UPF0756 MEMBRANE PROTEIN YEAL"/>
    <property type="match status" value="1"/>
</dbReference>
<feature type="transmembrane region" description="Helical" evidence="5">
    <location>
        <begin position="78"/>
        <end position="97"/>
    </location>
</feature>
<dbReference type="EMBL" id="JBJHZX010000009">
    <property type="protein sequence ID" value="MFL0195462.1"/>
    <property type="molecule type" value="Genomic_DNA"/>
</dbReference>
<name>A0ABW8SHG2_9CLOT</name>
<keyword evidence="3 5" id="KW-1133">Transmembrane helix</keyword>